<accession>A0ACD5A8F4</accession>
<organism evidence="1 2">
    <name type="scientific">Streptomyces citrinus</name>
    <dbReference type="NCBI Taxonomy" id="3118173"/>
    <lineage>
        <taxon>Bacteria</taxon>
        <taxon>Bacillati</taxon>
        <taxon>Actinomycetota</taxon>
        <taxon>Actinomycetes</taxon>
        <taxon>Kitasatosporales</taxon>
        <taxon>Streptomycetaceae</taxon>
        <taxon>Streptomyces</taxon>
    </lineage>
</organism>
<protein>
    <submittedName>
        <fullName evidence="1">Uncharacterized protein</fullName>
    </submittedName>
</protein>
<dbReference type="EMBL" id="CP146022">
    <property type="protein sequence ID" value="WWQ63492.1"/>
    <property type="molecule type" value="Genomic_DNA"/>
</dbReference>
<proteinExistence type="predicted"/>
<evidence type="ECO:0000313" key="1">
    <source>
        <dbReference type="EMBL" id="WWQ63492.1"/>
    </source>
</evidence>
<keyword evidence="2" id="KW-1185">Reference proteome</keyword>
<name>A0ACD5A8F4_9ACTN</name>
<gene>
    <name evidence="1" type="ORF">V2W30_09155</name>
</gene>
<dbReference type="Proteomes" id="UP001432251">
    <property type="component" value="Chromosome"/>
</dbReference>
<evidence type="ECO:0000313" key="2">
    <source>
        <dbReference type="Proteomes" id="UP001432251"/>
    </source>
</evidence>
<sequence length="167" mass="16828">MTDVTTETVAPYAEAEGWGDHSTAYPEMPSNPHNHRFTISFDGRGPMVVVRGNIAGEIIAGFQELDEAAAGAAMGNFWASIKAAAAVASGLGASPVPPVAPAVPQAPPVPGAVTPPPFGPNVSVPGAPGFQGNPGFPSPPPAGGQQNSRGPRTGRRSSRSTCPSPNP</sequence>
<reference evidence="1" key="1">
    <citation type="journal article" date="2025" name="Int. J. Syst. Evol. Microbiol.">
        <title>Streptomyces citrinus sp. nov., with yellow diffusible pigment.</title>
        <authorList>
            <person name="He Y."/>
            <person name="Yang E."/>
            <person name="Xu J."/>
            <person name="Sun Y."/>
            <person name="Sun L."/>
        </authorList>
    </citation>
    <scope>NUCLEOTIDE SEQUENCE</scope>
    <source>
        <strain evidence="1">Q6</strain>
    </source>
</reference>